<accession>A0A2S3WD20</accession>
<reference evidence="1 2" key="2">
    <citation type="submission" date="2018-03" db="EMBL/GenBank/DDBJ databases">
        <title>Draft genome of Pseudomonas putida strain KT-27.</title>
        <authorList>
            <person name="Yoshizawa S."/>
            <person name="Khan N.H."/>
            <person name="Nishimura M."/>
            <person name="Chiura H.X."/>
            <person name="Ogura Y."/>
            <person name="Hayashi T."/>
            <person name="Kogure K."/>
        </authorList>
    </citation>
    <scope>NUCLEOTIDE SEQUENCE [LARGE SCALE GENOMIC DNA]</scope>
    <source>
        <strain evidence="1 2">KT-27</strain>
    </source>
</reference>
<protein>
    <submittedName>
        <fullName evidence="1">Uncharacterized protein</fullName>
    </submittedName>
</protein>
<evidence type="ECO:0000313" key="1">
    <source>
        <dbReference type="EMBL" id="POF88815.1"/>
    </source>
</evidence>
<sequence>MLPELGKSSIYAINPASDLDVVAAPKPPVTNNPFLRLPELADLQNAINGYGVALQTRLGPCSFLRLVPIKPFAGARHT</sequence>
<comment type="caution">
    <text evidence="1">The sequence shown here is derived from an EMBL/GenBank/DDBJ whole genome shotgun (WGS) entry which is preliminary data.</text>
</comment>
<reference evidence="1 2" key="1">
    <citation type="submission" date="2016-08" db="EMBL/GenBank/DDBJ databases">
        <authorList>
            <person name="Seilhamer J.J."/>
        </authorList>
    </citation>
    <scope>NUCLEOTIDE SEQUENCE [LARGE SCALE GENOMIC DNA]</scope>
    <source>
        <strain evidence="1 2">KT-27</strain>
    </source>
</reference>
<dbReference type="AlphaFoldDB" id="A0A2S3WD20"/>
<gene>
    <name evidence="1" type="ORF">BGP80_12900</name>
</gene>
<dbReference type="Proteomes" id="UP000237194">
    <property type="component" value="Unassembled WGS sequence"/>
</dbReference>
<organism evidence="1 2">
    <name type="scientific">Pseudomonas putida</name>
    <name type="common">Arthrobacter siderocapsulatus</name>
    <dbReference type="NCBI Taxonomy" id="303"/>
    <lineage>
        <taxon>Bacteria</taxon>
        <taxon>Pseudomonadati</taxon>
        <taxon>Pseudomonadota</taxon>
        <taxon>Gammaproteobacteria</taxon>
        <taxon>Pseudomonadales</taxon>
        <taxon>Pseudomonadaceae</taxon>
        <taxon>Pseudomonas</taxon>
    </lineage>
</organism>
<proteinExistence type="predicted"/>
<name>A0A2S3WD20_PSEPU</name>
<evidence type="ECO:0000313" key="2">
    <source>
        <dbReference type="Proteomes" id="UP000237194"/>
    </source>
</evidence>
<dbReference type="EMBL" id="MIND01000018">
    <property type="protein sequence ID" value="POF88815.1"/>
    <property type="molecule type" value="Genomic_DNA"/>
</dbReference>